<organism evidence="7 8">
    <name type="scientific">Rhipicephalus microplus</name>
    <name type="common">Cattle tick</name>
    <name type="synonym">Boophilus microplus</name>
    <dbReference type="NCBI Taxonomy" id="6941"/>
    <lineage>
        <taxon>Eukaryota</taxon>
        <taxon>Metazoa</taxon>
        <taxon>Ecdysozoa</taxon>
        <taxon>Arthropoda</taxon>
        <taxon>Chelicerata</taxon>
        <taxon>Arachnida</taxon>
        <taxon>Acari</taxon>
        <taxon>Parasitiformes</taxon>
        <taxon>Ixodida</taxon>
        <taxon>Ixodoidea</taxon>
        <taxon>Ixodidae</taxon>
        <taxon>Rhipicephalinae</taxon>
        <taxon>Rhipicephalus</taxon>
        <taxon>Boophilus</taxon>
    </lineage>
</organism>
<reference evidence="7" key="2">
    <citation type="submission" date="2021-09" db="EMBL/GenBank/DDBJ databases">
        <authorList>
            <person name="Jia N."/>
            <person name="Wang J."/>
            <person name="Shi W."/>
            <person name="Du L."/>
            <person name="Sun Y."/>
            <person name="Zhan W."/>
            <person name="Jiang J."/>
            <person name="Wang Q."/>
            <person name="Zhang B."/>
            <person name="Ji P."/>
            <person name="Sakyi L.B."/>
            <person name="Cui X."/>
            <person name="Yuan T."/>
            <person name="Jiang B."/>
            <person name="Yang W."/>
            <person name="Lam T.T.-Y."/>
            <person name="Chang Q."/>
            <person name="Ding S."/>
            <person name="Wang X."/>
            <person name="Zhu J."/>
            <person name="Ruan X."/>
            <person name="Zhao L."/>
            <person name="Wei J."/>
            <person name="Que T."/>
            <person name="Du C."/>
            <person name="Cheng J."/>
            <person name="Dai P."/>
            <person name="Han X."/>
            <person name="Huang E."/>
            <person name="Gao Y."/>
            <person name="Liu J."/>
            <person name="Shao H."/>
            <person name="Ye R."/>
            <person name="Li L."/>
            <person name="Wei W."/>
            <person name="Wang X."/>
            <person name="Wang C."/>
            <person name="Huo Q."/>
            <person name="Li W."/>
            <person name="Guo W."/>
            <person name="Chen H."/>
            <person name="Chen S."/>
            <person name="Zhou L."/>
            <person name="Zhou L."/>
            <person name="Ni X."/>
            <person name="Tian J."/>
            <person name="Zhou Y."/>
            <person name="Sheng Y."/>
            <person name="Liu T."/>
            <person name="Pan Y."/>
            <person name="Xia L."/>
            <person name="Li J."/>
            <person name="Zhao F."/>
            <person name="Cao W."/>
        </authorList>
    </citation>
    <scope>NUCLEOTIDE SEQUENCE</scope>
    <source>
        <strain evidence="7">Rmic-2018</strain>
        <tissue evidence="7">Larvae</tissue>
    </source>
</reference>
<dbReference type="Proteomes" id="UP000821866">
    <property type="component" value="Chromosome 11"/>
</dbReference>
<dbReference type="AlphaFoldDB" id="A0A9J6EP93"/>
<comment type="subcellular location">
    <subcellularLocation>
        <location evidence="1">Nucleus</location>
    </subcellularLocation>
</comment>
<evidence type="ECO:0000256" key="2">
    <source>
        <dbReference type="ARBA" id="ARBA00006357"/>
    </source>
</evidence>
<evidence type="ECO:0000256" key="1">
    <source>
        <dbReference type="ARBA" id="ARBA00004123"/>
    </source>
</evidence>
<feature type="compositionally biased region" description="Basic and acidic residues" evidence="6">
    <location>
        <begin position="1"/>
        <end position="17"/>
    </location>
</feature>
<dbReference type="GO" id="GO:0005634">
    <property type="term" value="C:nucleus"/>
    <property type="evidence" value="ECO:0007669"/>
    <property type="project" value="UniProtKB-SubCell"/>
</dbReference>
<name>A0A9J6EP93_RHIMP</name>
<dbReference type="InterPro" id="IPR012337">
    <property type="entry name" value="RNaseH-like_sf"/>
</dbReference>
<keyword evidence="8" id="KW-1185">Reference proteome</keyword>
<feature type="region of interest" description="Disordered" evidence="6">
    <location>
        <begin position="1"/>
        <end position="25"/>
    </location>
</feature>
<evidence type="ECO:0000256" key="4">
    <source>
        <dbReference type="ARBA" id="ARBA00022801"/>
    </source>
</evidence>
<dbReference type="InterPro" id="IPR047021">
    <property type="entry name" value="REXO1/3/4-like"/>
</dbReference>
<protein>
    <recommendedName>
        <fullName evidence="9">Exonuclease domain-containing protein</fullName>
    </recommendedName>
</protein>
<keyword evidence="3" id="KW-0540">Nuclease</keyword>
<evidence type="ECO:0000313" key="8">
    <source>
        <dbReference type="Proteomes" id="UP000821866"/>
    </source>
</evidence>
<keyword evidence="4" id="KW-0378">Hydrolase</keyword>
<keyword evidence="5" id="KW-0539">Nucleus</keyword>
<dbReference type="PANTHER" id="PTHR12801:SF115">
    <property type="entry name" value="FI18136P1-RELATED"/>
    <property type="match status" value="1"/>
</dbReference>
<dbReference type="InterPro" id="IPR036397">
    <property type="entry name" value="RNaseH_sf"/>
</dbReference>
<proteinExistence type="inferred from homology"/>
<evidence type="ECO:0000256" key="5">
    <source>
        <dbReference type="ARBA" id="ARBA00023242"/>
    </source>
</evidence>
<sequence length="121" mass="13435">MQVQRPDRRGHGGREDEPNGCPGCPAGPFSADTILLGHILDLDLRALRLIHETVVDTAAVFPHRWRLPYKRALRTLITSAPQHLSKIIQNGVDGHDSQEDAAACVELMLWKVLDDLKKGAR</sequence>
<comment type="similarity">
    <text evidence="2">Belongs to the REXO1/REXO3 family.</text>
</comment>
<dbReference type="GO" id="GO:0003676">
    <property type="term" value="F:nucleic acid binding"/>
    <property type="evidence" value="ECO:0007669"/>
    <property type="project" value="InterPro"/>
</dbReference>
<comment type="caution">
    <text evidence="7">The sequence shown here is derived from an EMBL/GenBank/DDBJ whole genome shotgun (WGS) entry which is preliminary data.</text>
</comment>
<accession>A0A9J6EP93</accession>
<dbReference type="PANTHER" id="PTHR12801">
    <property type="entry name" value="RNA EXONUCLEASE REXO1 / RECO3 FAMILY MEMBER-RELATED"/>
    <property type="match status" value="1"/>
</dbReference>
<dbReference type="SUPFAM" id="SSF53098">
    <property type="entry name" value="Ribonuclease H-like"/>
    <property type="match status" value="1"/>
</dbReference>
<dbReference type="Gene3D" id="3.30.420.10">
    <property type="entry name" value="Ribonuclease H-like superfamily/Ribonuclease H"/>
    <property type="match status" value="1"/>
</dbReference>
<evidence type="ECO:0000256" key="6">
    <source>
        <dbReference type="SAM" id="MobiDB-lite"/>
    </source>
</evidence>
<gene>
    <name evidence="7" type="ORF">HPB51_012306</name>
</gene>
<dbReference type="EMBL" id="JABSTU010000003">
    <property type="protein sequence ID" value="KAH8035932.1"/>
    <property type="molecule type" value="Genomic_DNA"/>
</dbReference>
<dbReference type="GO" id="GO:0004527">
    <property type="term" value="F:exonuclease activity"/>
    <property type="evidence" value="ECO:0007669"/>
    <property type="project" value="InterPro"/>
</dbReference>
<evidence type="ECO:0000313" key="7">
    <source>
        <dbReference type="EMBL" id="KAH8035932.1"/>
    </source>
</evidence>
<evidence type="ECO:0000256" key="3">
    <source>
        <dbReference type="ARBA" id="ARBA00022722"/>
    </source>
</evidence>
<evidence type="ECO:0008006" key="9">
    <source>
        <dbReference type="Google" id="ProtNLM"/>
    </source>
</evidence>
<reference evidence="7" key="1">
    <citation type="journal article" date="2020" name="Cell">
        <title>Large-Scale Comparative Analyses of Tick Genomes Elucidate Their Genetic Diversity and Vector Capacities.</title>
        <authorList>
            <consortium name="Tick Genome and Microbiome Consortium (TIGMIC)"/>
            <person name="Jia N."/>
            <person name="Wang J."/>
            <person name="Shi W."/>
            <person name="Du L."/>
            <person name="Sun Y."/>
            <person name="Zhan W."/>
            <person name="Jiang J.F."/>
            <person name="Wang Q."/>
            <person name="Zhang B."/>
            <person name="Ji P."/>
            <person name="Bell-Sakyi L."/>
            <person name="Cui X.M."/>
            <person name="Yuan T.T."/>
            <person name="Jiang B.G."/>
            <person name="Yang W.F."/>
            <person name="Lam T.T."/>
            <person name="Chang Q.C."/>
            <person name="Ding S.J."/>
            <person name="Wang X.J."/>
            <person name="Zhu J.G."/>
            <person name="Ruan X.D."/>
            <person name="Zhao L."/>
            <person name="Wei J.T."/>
            <person name="Ye R.Z."/>
            <person name="Que T.C."/>
            <person name="Du C.H."/>
            <person name="Zhou Y.H."/>
            <person name="Cheng J.X."/>
            <person name="Dai P.F."/>
            <person name="Guo W.B."/>
            <person name="Han X.H."/>
            <person name="Huang E.J."/>
            <person name="Li L.F."/>
            <person name="Wei W."/>
            <person name="Gao Y.C."/>
            <person name="Liu J.Z."/>
            <person name="Shao H.Z."/>
            <person name="Wang X."/>
            <person name="Wang C.C."/>
            <person name="Yang T.C."/>
            <person name="Huo Q.B."/>
            <person name="Li W."/>
            <person name="Chen H.Y."/>
            <person name="Chen S.E."/>
            <person name="Zhou L.G."/>
            <person name="Ni X.B."/>
            <person name="Tian J.H."/>
            <person name="Sheng Y."/>
            <person name="Liu T."/>
            <person name="Pan Y.S."/>
            <person name="Xia L.Y."/>
            <person name="Li J."/>
            <person name="Zhao F."/>
            <person name="Cao W.C."/>
        </authorList>
    </citation>
    <scope>NUCLEOTIDE SEQUENCE</scope>
    <source>
        <strain evidence="7">Rmic-2018</strain>
    </source>
</reference>
<dbReference type="VEuPathDB" id="VectorBase:LOC119186219"/>